<dbReference type="SUPFAM" id="SSF53335">
    <property type="entry name" value="S-adenosyl-L-methionine-dependent methyltransferases"/>
    <property type="match status" value="1"/>
</dbReference>
<organism evidence="3 4">
    <name type="scientific">Seminavis robusta</name>
    <dbReference type="NCBI Taxonomy" id="568900"/>
    <lineage>
        <taxon>Eukaryota</taxon>
        <taxon>Sar</taxon>
        <taxon>Stramenopiles</taxon>
        <taxon>Ochrophyta</taxon>
        <taxon>Bacillariophyta</taxon>
        <taxon>Bacillariophyceae</taxon>
        <taxon>Bacillariophycidae</taxon>
        <taxon>Naviculales</taxon>
        <taxon>Naviculaceae</taxon>
        <taxon>Seminavis</taxon>
    </lineage>
</organism>
<sequence length="201" mass="22072">MWDERYGKEEEFAYGTEPNDFLKETITSAGSSNDKKKKCLLLADGEGRNGVFMAEQGFNVVSVDFSETGLKKAQALAKSRGVTIETVVADLASYDLGTEQWDCIVGIFCHLPPPVRAKVLEGIPDSLKEGGQFLLECYTPDQLQYKTGGPPTADFMFSKQLLDEALGTKLQVIRNEEVVRTVTEGKLHTGKAAVVQFIGKK</sequence>
<dbReference type="PANTHER" id="PTHR43861:SF3">
    <property type="entry name" value="PUTATIVE (AFU_ORTHOLOGUE AFUA_2G14390)-RELATED"/>
    <property type="match status" value="1"/>
</dbReference>
<dbReference type="EMBL" id="CAICTM010000807">
    <property type="protein sequence ID" value="CAB9516813.1"/>
    <property type="molecule type" value="Genomic_DNA"/>
</dbReference>
<dbReference type="Gene3D" id="3.40.50.150">
    <property type="entry name" value="Vaccinia Virus protein VP39"/>
    <property type="match status" value="1"/>
</dbReference>
<dbReference type="GO" id="GO:0032259">
    <property type="term" value="P:methylation"/>
    <property type="evidence" value="ECO:0007669"/>
    <property type="project" value="UniProtKB-KW"/>
</dbReference>
<evidence type="ECO:0000259" key="2">
    <source>
        <dbReference type="Pfam" id="PF13649"/>
    </source>
</evidence>
<name>A0A9N8E9L7_9STRA</name>
<feature type="domain" description="Methyltransferase" evidence="2">
    <location>
        <begin position="42"/>
        <end position="131"/>
    </location>
</feature>
<dbReference type="CDD" id="cd02440">
    <property type="entry name" value="AdoMet_MTases"/>
    <property type="match status" value="1"/>
</dbReference>
<comment type="caution">
    <text evidence="3">The sequence shown here is derived from an EMBL/GenBank/DDBJ whole genome shotgun (WGS) entry which is preliminary data.</text>
</comment>
<keyword evidence="3" id="KW-0489">Methyltransferase</keyword>
<dbReference type="Proteomes" id="UP001153069">
    <property type="component" value="Unassembled WGS sequence"/>
</dbReference>
<dbReference type="InterPro" id="IPR041698">
    <property type="entry name" value="Methyltransf_25"/>
</dbReference>
<reference evidence="3" key="1">
    <citation type="submission" date="2020-06" db="EMBL/GenBank/DDBJ databases">
        <authorList>
            <consortium name="Plant Systems Biology data submission"/>
        </authorList>
    </citation>
    <scope>NUCLEOTIDE SEQUENCE</scope>
    <source>
        <strain evidence="3">D6</strain>
    </source>
</reference>
<dbReference type="GO" id="GO:0008168">
    <property type="term" value="F:methyltransferase activity"/>
    <property type="evidence" value="ECO:0007669"/>
    <property type="project" value="UniProtKB-KW"/>
</dbReference>
<proteinExistence type="predicted"/>
<evidence type="ECO:0000313" key="4">
    <source>
        <dbReference type="Proteomes" id="UP001153069"/>
    </source>
</evidence>
<evidence type="ECO:0000313" key="3">
    <source>
        <dbReference type="EMBL" id="CAB9516813.1"/>
    </source>
</evidence>
<keyword evidence="1" id="KW-0808">Transferase</keyword>
<dbReference type="Pfam" id="PF13649">
    <property type="entry name" value="Methyltransf_25"/>
    <property type="match status" value="1"/>
</dbReference>
<dbReference type="OrthoDB" id="540004at2759"/>
<dbReference type="PANTHER" id="PTHR43861">
    <property type="entry name" value="TRANS-ACONITATE 2-METHYLTRANSFERASE-RELATED"/>
    <property type="match status" value="1"/>
</dbReference>
<accession>A0A9N8E9L7</accession>
<protein>
    <submittedName>
        <fullName evidence="3">Methyltransferase domain</fullName>
    </submittedName>
</protein>
<gene>
    <name evidence="3" type="ORF">SEMRO_808_G205510.1</name>
</gene>
<evidence type="ECO:0000256" key="1">
    <source>
        <dbReference type="ARBA" id="ARBA00022679"/>
    </source>
</evidence>
<dbReference type="AlphaFoldDB" id="A0A9N8E9L7"/>
<keyword evidence="4" id="KW-1185">Reference proteome</keyword>
<dbReference type="InterPro" id="IPR029063">
    <property type="entry name" value="SAM-dependent_MTases_sf"/>
</dbReference>